<dbReference type="InterPro" id="IPR041694">
    <property type="entry name" value="ADH_N_2"/>
</dbReference>
<dbReference type="Pfam" id="PF16884">
    <property type="entry name" value="ADH_N_2"/>
    <property type="match status" value="1"/>
</dbReference>
<dbReference type="KEGG" id="hja:BST95_14750"/>
<evidence type="ECO:0000313" key="2">
    <source>
        <dbReference type="EMBL" id="PLW87644.1"/>
    </source>
</evidence>
<reference evidence="2 3" key="1">
    <citation type="submission" date="2018-01" db="EMBL/GenBank/DDBJ databases">
        <title>The draft genome sequence of Halioglobus japonicus S1-36.</title>
        <authorList>
            <person name="Du Z.-J."/>
            <person name="Shi M.-J."/>
        </authorList>
    </citation>
    <scope>NUCLEOTIDE SEQUENCE [LARGE SCALE GENOMIC DNA]</scope>
    <source>
        <strain evidence="2 3">S1-36</strain>
    </source>
</reference>
<feature type="domain" description="Oxidoreductase N-terminal" evidence="1">
    <location>
        <begin position="6"/>
        <end position="53"/>
    </location>
</feature>
<evidence type="ECO:0000313" key="3">
    <source>
        <dbReference type="Proteomes" id="UP000235162"/>
    </source>
</evidence>
<dbReference type="Proteomes" id="UP000235162">
    <property type="component" value="Unassembled WGS sequence"/>
</dbReference>
<dbReference type="AlphaFoldDB" id="A0AAP8SPM0"/>
<proteinExistence type="predicted"/>
<dbReference type="Gene3D" id="3.90.180.10">
    <property type="entry name" value="Medium-chain alcohol dehydrogenases, catalytic domain"/>
    <property type="match status" value="1"/>
</dbReference>
<dbReference type="InterPro" id="IPR011032">
    <property type="entry name" value="GroES-like_sf"/>
</dbReference>
<protein>
    <recommendedName>
        <fullName evidence="1">Oxidoreductase N-terminal domain-containing protein</fullName>
    </recommendedName>
</protein>
<accession>A0AAP8SPM0</accession>
<dbReference type="EMBL" id="PKUR01000001">
    <property type="protein sequence ID" value="PLW87644.1"/>
    <property type="molecule type" value="Genomic_DNA"/>
</dbReference>
<keyword evidence="3" id="KW-1185">Reference proteome</keyword>
<organism evidence="2 3">
    <name type="scientific">Halioglobus japonicus</name>
    <dbReference type="NCBI Taxonomy" id="930805"/>
    <lineage>
        <taxon>Bacteria</taxon>
        <taxon>Pseudomonadati</taxon>
        <taxon>Pseudomonadota</taxon>
        <taxon>Gammaproteobacteria</taxon>
        <taxon>Cellvibrionales</taxon>
        <taxon>Halieaceae</taxon>
        <taxon>Halioglobus</taxon>
    </lineage>
</organism>
<dbReference type="SUPFAM" id="SSF50129">
    <property type="entry name" value="GroES-like"/>
    <property type="match status" value="1"/>
</dbReference>
<name>A0AAP8SPM0_9GAMM</name>
<evidence type="ECO:0000259" key="1">
    <source>
        <dbReference type="Pfam" id="PF16884"/>
    </source>
</evidence>
<dbReference type="RefSeq" id="WP_084200320.1">
    <property type="nucleotide sequence ID" value="NZ_BMYL01000001.1"/>
</dbReference>
<comment type="caution">
    <text evidence="2">The sequence shown here is derived from an EMBL/GenBank/DDBJ whole genome shotgun (WGS) entry which is preliminary data.</text>
</comment>
<gene>
    <name evidence="2" type="ORF">C0029_03435</name>
</gene>
<sequence>MKTTEVQLSSTPEGFPEEHHFQVAEVALRALGDDDVLVETQQLTLNPYMREQIAGRHLSGSVAPGRGRRLCCGILPGP</sequence>